<name>A0ABV1TCR5_9ACTN</name>
<organism evidence="2 3">
    <name type="scientific">Streptomyces sp. 900105755</name>
    <dbReference type="NCBI Taxonomy" id="3154389"/>
    <lineage>
        <taxon>Bacteria</taxon>
        <taxon>Bacillati</taxon>
        <taxon>Actinomycetota</taxon>
        <taxon>Actinomycetes</taxon>
        <taxon>Kitasatosporales</taxon>
        <taxon>Streptomycetaceae</taxon>
        <taxon>Streptomyces</taxon>
    </lineage>
</organism>
<dbReference type="RefSeq" id="WP_351956497.1">
    <property type="nucleotide sequence ID" value="NZ_JBEOZH010000030.1"/>
</dbReference>
<evidence type="ECO:0008006" key="4">
    <source>
        <dbReference type="Google" id="ProtNLM"/>
    </source>
</evidence>
<keyword evidence="1" id="KW-0472">Membrane</keyword>
<dbReference type="EMBL" id="JBEOZM010000004">
    <property type="protein sequence ID" value="MER6267840.1"/>
    <property type="molecule type" value="Genomic_DNA"/>
</dbReference>
<sequence length="127" mass="12917">MSLPPPPYPPPPPYAPAFPSPVRPLKVVFALVAGLLLAAAVAVNGLLFFGMAFAGDSCGTSAGTARFCDDSGVWMLVAMFGPWATLAAAAATVVLGAVLVRRPWTALALGVLLYATGPALALFTVFG</sequence>
<gene>
    <name evidence="2" type="ORF">ABT211_11135</name>
</gene>
<protein>
    <recommendedName>
        <fullName evidence="4">Integral membrane protein</fullName>
    </recommendedName>
</protein>
<feature type="transmembrane region" description="Helical" evidence="1">
    <location>
        <begin position="73"/>
        <end position="100"/>
    </location>
</feature>
<evidence type="ECO:0000313" key="3">
    <source>
        <dbReference type="Proteomes" id="UP001490365"/>
    </source>
</evidence>
<dbReference type="Proteomes" id="UP001490365">
    <property type="component" value="Unassembled WGS sequence"/>
</dbReference>
<reference evidence="2 3" key="1">
    <citation type="submission" date="2024-06" db="EMBL/GenBank/DDBJ databases">
        <title>The Natural Products Discovery Center: Release of the First 8490 Sequenced Strains for Exploring Actinobacteria Biosynthetic Diversity.</title>
        <authorList>
            <person name="Kalkreuter E."/>
            <person name="Kautsar S.A."/>
            <person name="Yang D."/>
            <person name="Bader C.D."/>
            <person name="Teijaro C.N."/>
            <person name="Fluegel L."/>
            <person name="Davis C.M."/>
            <person name="Simpson J.R."/>
            <person name="Lauterbach L."/>
            <person name="Steele A.D."/>
            <person name="Gui C."/>
            <person name="Meng S."/>
            <person name="Li G."/>
            <person name="Viehrig K."/>
            <person name="Ye F."/>
            <person name="Su P."/>
            <person name="Kiefer A.F."/>
            <person name="Nichols A."/>
            <person name="Cepeda A.J."/>
            <person name="Yan W."/>
            <person name="Fan B."/>
            <person name="Jiang Y."/>
            <person name="Adhikari A."/>
            <person name="Zheng C.-J."/>
            <person name="Schuster L."/>
            <person name="Cowan T.M."/>
            <person name="Smanski M.J."/>
            <person name="Chevrette M.G."/>
            <person name="De Carvalho L.P.S."/>
            <person name="Shen B."/>
        </authorList>
    </citation>
    <scope>NUCLEOTIDE SEQUENCE [LARGE SCALE GENOMIC DNA]</scope>
    <source>
        <strain evidence="2 3">NPDC001694</strain>
    </source>
</reference>
<evidence type="ECO:0000256" key="1">
    <source>
        <dbReference type="SAM" id="Phobius"/>
    </source>
</evidence>
<proteinExistence type="predicted"/>
<feature type="transmembrane region" description="Helical" evidence="1">
    <location>
        <begin position="27"/>
        <end position="53"/>
    </location>
</feature>
<feature type="transmembrane region" description="Helical" evidence="1">
    <location>
        <begin position="107"/>
        <end position="126"/>
    </location>
</feature>
<keyword evidence="1" id="KW-1133">Transmembrane helix</keyword>
<comment type="caution">
    <text evidence="2">The sequence shown here is derived from an EMBL/GenBank/DDBJ whole genome shotgun (WGS) entry which is preliminary data.</text>
</comment>
<keyword evidence="1" id="KW-0812">Transmembrane</keyword>
<evidence type="ECO:0000313" key="2">
    <source>
        <dbReference type="EMBL" id="MER6267840.1"/>
    </source>
</evidence>
<keyword evidence="3" id="KW-1185">Reference proteome</keyword>
<accession>A0ABV1TCR5</accession>